<feature type="signal peptide" evidence="1">
    <location>
        <begin position="1"/>
        <end position="17"/>
    </location>
</feature>
<dbReference type="EMBL" id="JAHUZN010000007">
    <property type="protein sequence ID" value="KAG8489289.1"/>
    <property type="molecule type" value="Genomic_DNA"/>
</dbReference>
<dbReference type="OrthoDB" id="1002226at2759"/>
<reference evidence="2 3" key="1">
    <citation type="journal article" date="2021" name="bioRxiv">
        <title>The Gossypium anomalum genome as a resource for cotton improvement and evolutionary analysis of hybrid incompatibility.</title>
        <authorList>
            <person name="Grover C.E."/>
            <person name="Yuan D."/>
            <person name="Arick M.A."/>
            <person name="Miller E.R."/>
            <person name="Hu G."/>
            <person name="Peterson D.G."/>
            <person name="Wendel J.F."/>
            <person name="Udall J.A."/>
        </authorList>
    </citation>
    <scope>NUCLEOTIDE SEQUENCE [LARGE SCALE GENOMIC DNA]</scope>
    <source>
        <strain evidence="2">JFW-Udall</strain>
        <tissue evidence="2">Leaf</tissue>
    </source>
</reference>
<keyword evidence="1" id="KW-0732">Signal</keyword>
<name>A0A8J5ZIV2_9ROSI</name>
<organism evidence="2 3">
    <name type="scientific">Gossypium anomalum</name>
    <dbReference type="NCBI Taxonomy" id="47600"/>
    <lineage>
        <taxon>Eukaryota</taxon>
        <taxon>Viridiplantae</taxon>
        <taxon>Streptophyta</taxon>
        <taxon>Embryophyta</taxon>
        <taxon>Tracheophyta</taxon>
        <taxon>Spermatophyta</taxon>
        <taxon>Magnoliopsida</taxon>
        <taxon>eudicotyledons</taxon>
        <taxon>Gunneridae</taxon>
        <taxon>Pentapetalae</taxon>
        <taxon>rosids</taxon>
        <taxon>malvids</taxon>
        <taxon>Malvales</taxon>
        <taxon>Malvaceae</taxon>
        <taxon>Malvoideae</taxon>
        <taxon>Gossypium</taxon>
    </lineage>
</organism>
<gene>
    <name evidence="2" type="ORF">CXB51_017344</name>
</gene>
<comment type="caution">
    <text evidence="2">The sequence shown here is derived from an EMBL/GenBank/DDBJ whole genome shotgun (WGS) entry which is preliminary data.</text>
</comment>
<accession>A0A8J5ZIV2</accession>
<evidence type="ECO:0000313" key="2">
    <source>
        <dbReference type="EMBL" id="KAG8489289.1"/>
    </source>
</evidence>
<dbReference type="AlphaFoldDB" id="A0A8J5ZIV2"/>
<sequence>MLLLGSRFLHLVESLKAFLFPQMCNTDSVVMALNSHSDHHRIEIKKILPKVSFTLSLQMRSKMLPFSANAFKVASFITIMHFQSRGYALLVIYAMPTLLAKEKLFLDQGWQVYLLSRDYYCLKLEFEHGNGQGTVEMTQGEHVFLIVGDYYLADKKGCL</sequence>
<protein>
    <submittedName>
        <fullName evidence="2">Uncharacterized protein</fullName>
    </submittedName>
</protein>
<evidence type="ECO:0000256" key="1">
    <source>
        <dbReference type="SAM" id="SignalP"/>
    </source>
</evidence>
<evidence type="ECO:0000313" key="3">
    <source>
        <dbReference type="Proteomes" id="UP000701853"/>
    </source>
</evidence>
<keyword evidence="3" id="KW-1185">Reference proteome</keyword>
<proteinExistence type="predicted"/>
<dbReference type="Proteomes" id="UP000701853">
    <property type="component" value="Chromosome 7"/>
</dbReference>
<feature type="chain" id="PRO_5035212302" evidence="1">
    <location>
        <begin position="18"/>
        <end position="159"/>
    </location>
</feature>